<evidence type="ECO:0000313" key="2">
    <source>
        <dbReference type="Proteomes" id="UP000000845"/>
    </source>
</evidence>
<dbReference type="AlphaFoldDB" id="D1AJP9"/>
<reference evidence="2" key="1">
    <citation type="submission" date="2009-09" db="EMBL/GenBank/DDBJ databases">
        <title>The complete chromosome of Sebaldella termitidis ATCC 33386.</title>
        <authorList>
            <consortium name="US DOE Joint Genome Institute (JGI-PGF)"/>
            <person name="Lucas S."/>
            <person name="Copeland A."/>
            <person name="Lapidus A."/>
            <person name="Glavina del Rio T."/>
            <person name="Dalin E."/>
            <person name="Tice H."/>
            <person name="Bruce D."/>
            <person name="Goodwin L."/>
            <person name="Pitluck S."/>
            <person name="Kyrpides N."/>
            <person name="Mavromatis K."/>
            <person name="Ivanova N."/>
            <person name="Mikhailova N."/>
            <person name="Sims D."/>
            <person name="Meincke L."/>
            <person name="Brettin T."/>
            <person name="Detter J.C."/>
            <person name="Han C."/>
            <person name="Larimer F."/>
            <person name="Land M."/>
            <person name="Hauser L."/>
            <person name="Markowitz V."/>
            <person name="Cheng J.F."/>
            <person name="Hugenholtz P."/>
            <person name="Woyke T."/>
            <person name="Wu D."/>
            <person name="Eisen J.A."/>
        </authorList>
    </citation>
    <scope>NUCLEOTIDE SEQUENCE [LARGE SCALE GENOMIC DNA]</scope>
    <source>
        <strain evidence="2">ATCC 33386 / NCTC 11300</strain>
    </source>
</reference>
<evidence type="ECO:0000313" key="1">
    <source>
        <dbReference type="EMBL" id="ACZ06956.1"/>
    </source>
</evidence>
<organism evidence="1 2">
    <name type="scientific">Sebaldella termitidis (strain ATCC 33386 / NCTC 11300)</name>
    <dbReference type="NCBI Taxonomy" id="526218"/>
    <lineage>
        <taxon>Bacteria</taxon>
        <taxon>Fusobacteriati</taxon>
        <taxon>Fusobacteriota</taxon>
        <taxon>Fusobacteriia</taxon>
        <taxon>Fusobacteriales</taxon>
        <taxon>Leptotrichiaceae</taxon>
        <taxon>Sebaldella</taxon>
    </lineage>
</organism>
<sequence length="132" mass="15687">MENEKISESISIDNLILKKSSEKEIPTEEWKYITELNLEYIDVLSEIAYRIYDDKMFFKGKIKYKKIEDNDDVLCELKLFRTEPVNLDVSAVNTNYGEIFSINRDGYIIDKTYLKNYNDEREINLDSFCLNI</sequence>
<proteinExistence type="predicted"/>
<accession>D1AJP9</accession>
<name>D1AJP9_SEBTE</name>
<reference evidence="1 2" key="2">
    <citation type="journal article" date="2010" name="Stand. Genomic Sci.">
        <title>Complete genome sequence of Sebaldella termitidis type strain (NCTC 11300).</title>
        <authorList>
            <person name="Harmon-Smith M."/>
            <person name="Celia L."/>
            <person name="Chertkov O."/>
            <person name="Lapidus A."/>
            <person name="Copeland A."/>
            <person name="Glavina Del Rio T."/>
            <person name="Nolan M."/>
            <person name="Lucas S."/>
            <person name="Tice H."/>
            <person name="Cheng J.F."/>
            <person name="Han C."/>
            <person name="Detter J.C."/>
            <person name="Bruce D."/>
            <person name="Goodwin L."/>
            <person name="Pitluck S."/>
            <person name="Pati A."/>
            <person name="Liolios K."/>
            <person name="Ivanova N."/>
            <person name="Mavromatis K."/>
            <person name="Mikhailova N."/>
            <person name="Chen A."/>
            <person name="Palaniappan K."/>
            <person name="Land M."/>
            <person name="Hauser L."/>
            <person name="Chang Y.J."/>
            <person name="Jeffries C.D."/>
            <person name="Brettin T."/>
            <person name="Goker M."/>
            <person name="Beck B."/>
            <person name="Bristow J."/>
            <person name="Eisen J.A."/>
            <person name="Markowitz V."/>
            <person name="Hugenholtz P."/>
            <person name="Kyrpides N.C."/>
            <person name="Klenk H.P."/>
            <person name="Chen F."/>
        </authorList>
    </citation>
    <scope>NUCLEOTIDE SEQUENCE [LARGE SCALE GENOMIC DNA]</scope>
    <source>
        <strain evidence="2">ATCC 33386 / NCTC 11300</strain>
    </source>
</reference>
<dbReference type="KEGG" id="str:Sterm_0068"/>
<dbReference type="STRING" id="526218.Sterm_0068"/>
<protein>
    <submittedName>
        <fullName evidence="1">Uncharacterized protein</fullName>
    </submittedName>
</protein>
<dbReference type="RefSeq" id="WP_012859556.1">
    <property type="nucleotide sequence ID" value="NC_013517.1"/>
</dbReference>
<keyword evidence="2" id="KW-1185">Reference proteome</keyword>
<dbReference type="HOGENOM" id="CLU_1915646_0_0_0"/>
<dbReference type="EMBL" id="CP001739">
    <property type="protein sequence ID" value="ACZ06956.1"/>
    <property type="molecule type" value="Genomic_DNA"/>
</dbReference>
<dbReference type="Proteomes" id="UP000000845">
    <property type="component" value="Chromosome"/>
</dbReference>
<gene>
    <name evidence="1" type="ordered locus">Sterm_0068</name>
</gene>